<comment type="caution">
    <text evidence="2">The sequence shown here is derived from an EMBL/GenBank/DDBJ whole genome shotgun (WGS) entry which is preliminary data.</text>
</comment>
<keyword evidence="3" id="KW-1185">Reference proteome</keyword>
<evidence type="ECO:0000259" key="1">
    <source>
        <dbReference type="PROSITE" id="PS50943"/>
    </source>
</evidence>
<name>A0A7X2D511_9PROT</name>
<dbReference type="SUPFAM" id="SSF47413">
    <property type="entry name" value="lambda repressor-like DNA-binding domains"/>
    <property type="match status" value="1"/>
</dbReference>
<feature type="domain" description="HTH cro/C1-type" evidence="1">
    <location>
        <begin position="34"/>
        <end position="96"/>
    </location>
</feature>
<dbReference type="PROSITE" id="PS50943">
    <property type="entry name" value="HTH_CROC1"/>
    <property type="match status" value="1"/>
</dbReference>
<dbReference type="EMBL" id="WIVE01000111">
    <property type="protein sequence ID" value="MQX38498.1"/>
    <property type="molecule type" value="Genomic_DNA"/>
</dbReference>
<evidence type="ECO:0000313" key="2">
    <source>
        <dbReference type="EMBL" id="MQX38498.1"/>
    </source>
</evidence>
<organism evidence="2 3">
    <name type="scientific">Roseospira navarrensis</name>
    <dbReference type="NCBI Taxonomy" id="140058"/>
    <lineage>
        <taxon>Bacteria</taxon>
        <taxon>Pseudomonadati</taxon>
        <taxon>Pseudomonadota</taxon>
        <taxon>Alphaproteobacteria</taxon>
        <taxon>Rhodospirillales</taxon>
        <taxon>Rhodospirillaceae</taxon>
        <taxon>Roseospira</taxon>
    </lineage>
</organism>
<dbReference type="InterPro" id="IPR010982">
    <property type="entry name" value="Lambda_DNA-bd_dom_sf"/>
</dbReference>
<protein>
    <submittedName>
        <fullName evidence="2">Helix-turn-helix domain-containing protein</fullName>
    </submittedName>
</protein>
<dbReference type="OrthoDB" id="9792093at2"/>
<sequence>MTDVRDLNEAWSQDPAYRAAYETLGPSFDLARAMIEARARAGLTQAQLAERMATTQSVIARLESGRTQPSTKTLVRLAEATGTRLRITFESAEDAA</sequence>
<dbReference type="Pfam" id="PF01381">
    <property type="entry name" value="HTH_3"/>
    <property type="match status" value="1"/>
</dbReference>
<dbReference type="RefSeq" id="WP_153347028.1">
    <property type="nucleotide sequence ID" value="NZ_WIVE01000111.1"/>
</dbReference>
<proteinExistence type="predicted"/>
<gene>
    <name evidence="2" type="ORF">GHC57_18450</name>
</gene>
<dbReference type="AlphaFoldDB" id="A0A7X2D511"/>
<dbReference type="GO" id="GO:0003677">
    <property type="term" value="F:DNA binding"/>
    <property type="evidence" value="ECO:0007669"/>
    <property type="project" value="InterPro"/>
</dbReference>
<reference evidence="2 3" key="1">
    <citation type="submission" date="2019-10" db="EMBL/GenBank/DDBJ databases">
        <title>Draft whole-genome sequence of the purple nonsulfur photosynthetic bacterium Roseospira navarrensis DSM 15114.</title>
        <authorList>
            <person name="Kyndt J.A."/>
            <person name="Meyer T.E."/>
        </authorList>
    </citation>
    <scope>NUCLEOTIDE SEQUENCE [LARGE SCALE GENOMIC DNA]</scope>
    <source>
        <strain evidence="2 3">DSM 15114</strain>
    </source>
</reference>
<dbReference type="CDD" id="cd00093">
    <property type="entry name" value="HTH_XRE"/>
    <property type="match status" value="1"/>
</dbReference>
<accession>A0A7X2D511</accession>
<dbReference type="Proteomes" id="UP000434582">
    <property type="component" value="Unassembled WGS sequence"/>
</dbReference>
<dbReference type="InterPro" id="IPR001387">
    <property type="entry name" value="Cro/C1-type_HTH"/>
</dbReference>
<dbReference type="SMART" id="SM00530">
    <property type="entry name" value="HTH_XRE"/>
    <property type="match status" value="1"/>
</dbReference>
<dbReference type="Gene3D" id="1.10.260.40">
    <property type="entry name" value="lambda repressor-like DNA-binding domains"/>
    <property type="match status" value="1"/>
</dbReference>
<evidence type="ECO:0000313" key="3">
    <source>
        <dbReference type="Proteomes" id="UP000434582"/>
    </source>
</evidence>